<dbReference type="RefSeq" id="WP_263051102.1">
    <property type="nucleotide sequence ID" value="NZ_CP106735.1"/>
</dbReference>
<dbReference type="PANTHER" id="PTHR13572">
    <property type="entry name" value="ENDO-ALPHA-1,2-MANNOSIDASE"/>
    <property type="match status" value="1"/>
</dbReference>
<proteinExistence type="predicted"/>
<evidence type="ECO:0000313" key="10">
    <source>
        <dbReference type="EMBL" id="UXX79359.1"/>
    </source>
</evidence>
<feature type="domain" description="Secretion system C-terminal sorting" evidence="9">
    <location>
        <begin position="783"/>
        <end position="859"/>
    </location>
</feature>
<evidence type="ECO:0000256" key="1">
    <source>
        <dbReference type="ARBA" id="ARBA00004323"/>
    </source>
</evidence>
<evidence type="ECO:0000256" key="7">
    <source>
        <dbReference type="ARBA" id="ARBA00023136"/>
    </source>
</evidence>
<keyword evidence="6" id="KW-0333">Golgi apparatus</keyword>
<reference evidence="10" key="1">
    <citation type="submission" date="2022-10" db="EMBL/GenBank/DDBJ databases">
        <title>Comparative genomics and taxonomic characterization of three novel marine species of genus Reichenbachiella exhibiting antioxidant and polysaccharide degradation activities.</title>
        <authorList>
            <person name="Muhammad N."/>
            <person name="Lee Y.-J."/>
            <person name="Ko J."/>
            <person name="Kim S.-G."/>
        </authorList>
    </citation>
    <scope>NUCLEOTIDE SEQUENCE</scope>
    <source>
        <strain evidence="10">Wsw4-B4</strain>
    </source>
</reference>
<evidence type="ECO:0000256" key="6">
    <source>
        <dbReference type="ARBA" id="ARBA00023034"/>
    </source>
</evidence>
<comment type="subcellular location">
    <subcellularLocation>
        <location evidence="1">Golgi apparatus membrane</location>
        <topology evidence="1">Single-pass type II membrane protein</topology>
    </subcellularLocation>
</comment>
<organism evidence="10 11">
    <name type="scientific">Reichenbachiella carrageenanivorans</name>
    <dbReference type="NCBI Taxonomy" id="2979869"/>
    <lineage>
        <taxon>Bacteria</taxon>
        <taxon>Pseudomonadati</taxon>
        <taxon>Bacteroidota</taxon>
        <taxon>Cytophagia</taxon>
        <taxon>Cytophagales</taxon>
        <taxon>Reichenbachiellaceae</taxon>
        <taxon>Reichenbachiella</taxon>
    </lineage>
</organism>
<keyword evidence="8" id="KW-0732">Signal</keyword>
<dbReference type="InterPro" id="IPR026071">
    <property type="entry name" value="Glyco_Hydrolase_99"/>
</dbReference>
<evidence type="ECO:0000256" key="5">
    <source>
        <dbReference type="ARBA" id="ARBA00022989"/>
    </source>
</evidence>
<protein>
    <submittedName>
        <fullName evidence="10">T9SS type A sorting domain-containing protein</fullName>
    </submittedName>
</protein>
<evidence type="ECO:0000256" key="8">
    <source>
        <dbReference type="SAM" id="SignalP"/>
    </source>
</evidence>
<keyword evidence="11" id="KW-1185">Reference proteome</keyword>
<evidence type="ECO:0000256" key="4">
    <source>
        <dbReference type="ARBA" id="ARBA00022968"/>
    </source>
</evidence>
<keyword evidence="3" id="KW-0378">Hydrolase</keyword>
<dbReference type="NCBIfam" id="TIGR04183">
    <property type="entry name" value="Por_Secre_tail"/>
    <property type="match status" value="1"/>
</dbReference>
<feature type="chain" id="PRO_5046132969" evidence="8">
    <location>
        <begin position="24"/>
        <end position="860"/>
    </location>
</feature>
<dbReference type="Proteomes" id="UP001062165">
    <property type="component" value="Chromosome"/>
</dbReference>
<evidence type="ECO:0000313" key="11">
    <source>
        <dbReference type="Proteomes" id="UP001062165"/>
    </source>
</evidence>
<keyword evidence="7" id="KW-0472">Membrane</keyword>
<feature type="signal peptide" evidence="8">
    <location>
        <begin position="1"/>
        <end position="23"/>
    </location>
</feature>
<gene>
    <name evidence="10" type="ORF">N7E81_18570</name>
</gene>
<evidence type="ECO:0000259" key="9">
    <source>
        <dbReference type="Pfam" id="PF18962"/>
    </source>
</evidence>
<evidence type="ECO:0000256" key="3">
    <source>
        <dbReference type="ARBA" id="ARBA00022801"/>
    </source>
</evidence>
<sequence>MKKALHTSLVLLSLAFCFHSVQASEPEPEETINKKVYMHYMGWFGATEEGNHWKDGAPREPLIGYYDSQSWATHLYQILLSSACGVDGMVVNVRTEYDENSLKAVLPSLKRITDIDATFDYSVAVSYDDQDMTQVAVETELTTLKDDILTATDNYLYKDGEPVIFIWDYSGFLTTDNYRTAVSNVFTEDSPILLRNEIEDSESDPNPINSYYPWVQGYAEDGTNWGEGYLNWYYNTINDKITAGDVDFSTGAVWPGFDDRDASWGQNRWIDRNEGATYESIWDIVHAKSVEWVIIETWNDWNEGTEIEPSVAHGFTYVNKTAANIAEFKGETATLDADLLSASTKVYEAATLIEADDRDYELYYPVLEDAIQEFINKDGVAAIEFLDQIIDDELAEEPVEPEENDETKRVYMHYLGWFSEGEDGNHWKDGAAQEPIIGQYNSQSWATHLYHILLSSAVGVDGMVVNVRTEYDEETLKKVIPSLQRIVDVKPSFDYKVAVSYDDQDMTKTSVETELTTLKNDIIAETDNYLYKNGEPVIFVWNYDGFLTSDDYRDAVSNVFGEEKPILLRNEIDFEASNEAIDSYYPWVQGFDDKGTIWGADYLDWYYRTLKIREEITFATGAVWPGFDDRKASWGQDRWIDRKNGETYQETWDLVHDYSDDVPLNWIILETWNDWNEGTEIEPSKEHGFTYMTKTAENIATFKDVEITVNDDLYSASTKIYQAAQLIESETRDYDTFYPKLEQAIAKFVEKDATGSIALSNEIINNGSVLGGIPEALALEFNIYPNPATSETNFSLNLAQPQPVSIKVYGTGGELVDQIVRETLQAGTHEFNWNAKGQTGLFIIQMETNTGITHRKLIIK</sequence>
<dbReference type="EMBL" id="CP106735">
    <property type="protein sequence ID" value="UXX79359.1"/>
    <property type="molecule type" value="Genomic_DNA"/>
</dbReference>
<dbReference type="InterPro" id="IPR026444">
    <property type="entry name" value="Secre_tail"/>
</dbReference>
<name>A0ABY6D0C4_9BACT</name>
<dbReference type="Pfam" id="PF18962">
    <property type="entry name" value="Por_Secre_tail"/>
    <property type="match status" value="1"/>
</dbReference>
<keyword evidence="5" id="KW-1133">Transmembrane helix</keyword>
<dbReference type="PANTHER" id="PTHR13572:SF4">
    <property type="entry name" value="RE57134P"/>
    <property type="match status" value="1"/>
</dbReference>
<evidence type="ECO:0000256" key="2">
    <source>
        <dbReference type="ARBA" id="ARBA00022692"/>
    </source>
</evidence>
<dbReference type="Gene3D" id="3.20.20.80">
    <property type="entry name" value="Glycosidases"/>
    <property type="match status" value="2"/>
</dbReference>
<keyword evidence="2" id="KW-0812">Transmembrane</keyword>
<dbReference type="Gene3D" id="2.60.40.4070">
    <property type="match status" value="1"/>
</dbReference>
<keyword evidence="4" id="KW-0735">Signal-anchor</keyword>
<accession>A0ABY6D0C4</accession>